<evidence type="ECO:0000259" key="4">
    <source>
        <dbReference type="Pfam" id="PF13649"/>
    </source>
</evidence>
<evidence type="ECO:0000256" key="1">
    <source>
        <dbReference type="ARBA" id="ARBA00022603"/>
    </source>
</evidence>
<keyword evidence="6" id="KW-1185">Reference proteome</keyword>
<dbReference type="InterPro" id="IPR041698">
    <property type="entry name" value="Methyltransf_25"/>
</dbReference>
<dbReference type="RefSeq" id="WP_192818761.1">
    <property type="nucleotide sequence ID" value="NZ_CP062310.1"/>
</dbReference>
<sequence>MGRKREGEKLGDWTIELFVENAELYLRSLEKRVPQAPVEVKALLERLSEQGFEVRRVLDLNCGIGRHSIELARRGIEVLGTDISPLYIKIARERARSENVHDKARFLVADMREIARTLSREEAFDGIINLFTSFGYYDDETNDDILRQCRRLVREGGFFALETANKDWIVKNFLEQSFHWEDDLLLLEEREFDPYTSRIHNTWTYLQRVDEKTYTLKGRIKFDHRVWSLNELIEMFRRTGWSFKAAYPGLNEEKNTPLTAARRLLIIAQR</sequence>
<dbReference type="GO" id="GO:0032259">
    <property type="term" value="P:methylation"/>
    <property type="evidence" value="ECO:0007669"/>
    <property type="project" value="UniProtKB-KW"/>
</dbReference>
<dbReference type="Pfam" id="PF13649">
    <property type="entry name" value="Methyltransf_25"/>
    <property type="match status" value="1"/>
</dbReference>
<keyword evidence="1 5" id="KW-0489">Methyltransferase</keyword>
<protein>
    <submittedName>
        <fullName evidence="5">Class I SAM-dependent methyltransferase</fullName>
    </submittedName>
</protein>
<dbReference type="AlphaFoldDB" id="A0A7L9FGA8"/>
<dbReference type="Gene3D" id="2.20.25.110">
    <property type="entry name" value="S-adenosyl-L-methionine-dependent methyltransferases"/>
    <property type="match status" value="1"/>
</dbReference>
<gene>
    <name evidence="5" type="ORF">IG193_08585</name>
</gene>
<evidence type="ECO:0000256" key="3">
    <source>
        <dbReference type="ARBA" id="ARBA00022691"/>
    </source>
</evidence>
<dbReference type="PANTHER" id="PTHR43464">
    <property type="entry name" value="METHYLTRANSFERASE"/>
    <property type="match status" value="1"/>
</dbReference>
<dbReference type="GO" id="GO:0008168">
    <property type="term" value="F:methyltransferase activity"/>
    <property type="evidence" value="ECO:0007669"/>
    <property type="project" value="UniProtKB-KW"/>
</dbReference>
<keyword evidence="3" id="KW-0949">S-adenosyl-L-methionine</keyword>
<dbReference type="InParanoid" id="A0A7L9FGA8"/>
<dbReference type="Proteomes" id="UP000594121">
    <property type="component" value="Chromosome"/>
</dbReference>
<dbReference type="EMBL" id="CP062310">
    <property type="protein sequence ID" value="QOJ78789.1"/>
    <property type="molecule type" value="Genomic_DNA"/>
</dbReference>
<dbReference type="KEGG" id="thel:IG193_08585"/>
<evidence type="ECO:0000313" key="6">
    <source>
        <dbReference type="Proteomes" id="UP000594121"/>
    </source>
</evidence>
<keyword evidence="2 5" id="KW-0808">Transferase</keyword>
<accession>A0A7L9FGA8</accession>
<evidence type="ECO:0000313" key="5">
    <source>
        <dbReference type="EMBL" id="QOJ78789.1"/>
    </source>
</evidence>
<reference evidence="5 6" key="1">
    <citation type="submission" date="2020-10" db="EMBL/GenBank/DDBJ databases">
        <title>Thermofilum lucidum 3507LT sp. nov. a novel member of Thermofilaceae family isolated from Chile hot spring, and proposal of description order Thermofilales.</title>
        <authorList>
            <person name="Zayulina K.S."/>
            <person name="Elcheninov A.G."/>
            <person name="Toshchakov S.V."/>
            <person name="Kublanov I.V."/>
        </authorList>
    </citation>
    <scope>NUCLEOTIDE SEQUENCE [LARGE SCALE GENOMIC DNA]</scope>
    <source>
        <strain evidence="5 6">3507LT</strain>
    </source>
</reference>
<dbReference type="Gene3D" id="3.40.50.150">
    <property type="entry name" value="Vaccinia Virus protein VP39"/>
    <property type="match status" value="1"/>
</dbReference>
<organism evidence="5 6">
    <name type="scientific">Infirmifilum lucidum</name>
    <dbReference type="NCBI Taxonomy" id="2776706"/>
    <lineage>
        <taxon>Archaea</taxon>
        <taxon>Thermoproteota</taxon>
        <taxon>Thermoprotei</taxon>
        <taxon>Thermofilales</taxon>
        <taxon>Thermofilaceae</taxon>
        <taxon>Infirmifilum</taxon>
    </lineage>
</organism>
<dbReference type="InterPro" id="IPR029063">
    <property type="entry name" value="SAM-dependent_MTases_sf"/>
</dbReference>
<evidence type="ECO:0000256" key="2">
    <source>
        <dbReference type="ARBA" id="ARBA00022679"/>
    </source>
</evidence>
<dbReference type="CDD" id="cd02440">
    <property type="entry name" value="AdoMet_MTases"/>
    <property type="match status" value="1"/>
</dbReference>
<dbReference type="PANTHER" id="PTHR43464:SF19">
    <property type="entry name" value="UBIQUINONE BIOSYNTHESIS O-METHYLTRANSFERASE, MITOCHONDRIAL"/>
    <property type="match status" value="1"/>
</dbReference>
<feature type="domain" description="Methyltransferase" evidence="4">
    <location>
        <begin position="57"/>
        <end position="157"/>
    </location>
</feature>
<dbReference type="GeneID" id="59149947"/>
<dbReference type="SUPFAM" id="SSF53335">
    <property type="entry name" value="S-adenosyl-L-methionine-dependent methyltransferases"/>
    <property type="match status" value="1"/>
</dbReference>
<proteinExistence type="predicted"/>
<name>A0A7L9FGA8_9CREN</name>